<protein>
    <submittedName>
        <fullName evidence="1">Uncharacterized protein</fullName>
    </submittedName>
</protein>
<organism evidence="1 2">
    <name type="scientific">Punica granatum</name>
    <name type="common">Pomegranate</name>
    <dbReference type="NCBI Taxonomy" id="22663"/>
    <lineage>
        <taxon>Eukaryota</taxon>
        <taxon>Viridiplantae</taxon>
        <taxon>Streptophyta</taxon>
        <taxon>Embryophyta</taxon>
        <taxon>Tracheophyta</taxon>
        <taxon>Spermatophyta</taxon>
        <taxon>Magnoliopsida</taxon>
        <taxon>eudicotyledons</taxon>
        <taxon>Gunneridae</taxon>
        <taxon>Pentapetalae</taxon>
        <taxon>rosids</taxon>
        <taxon>malvids</taxon>
        <taxon>Myrtales</taxon>
        <taxon>Lythraceae</taxon>
        <taxon>Punica</taxon>
    </lineage>
</organism>
<reference evidence="1 2" key="1">
    <citation type="submission" date="2017-11" db="EMBL/GenBank/DDBJ databases">
        <title>De-novo sequencing of pomegranate (Punica granatum L.) genome.</title>
        <authorList>
            <person name="Akparov Z."/>
            <person name="Amiraslanov A."/>
            <person name="Hajiyeva S."/>
            <person name="Abbasov M."/>
            <person name="Kaur K."/>
            <person name="Hamwieh A."/>
            <person name="Solovyev V."/>
            <person name="Salamov A."/>
            <person name="Braich B."/>
            <person name="Kosarev P."/>
            <person name="Mahmoud A."/>
            <person name="Hajiyev E."/>
            <person name="Babayeva S."/>
            <person name="Izzatullayeva V."/>
            <person name="Mammadov A."/>
            <person name="Mammadov A."/>
            <person name="Sharifova S."/>
            <person name="Ojaghi J."/>
            <person name="Eynullazada K."/>
            <person name="Bayramov B."/>
            <person name="Abdulazimova A."/>
            <person name="Shahmuradov I."/>
        </authorList>
    </citation>
    <scope>NUCLEOTIDE SEQUENCE [LARGE SCALE GENOMIC DNA]</scope>
    <source>
        <strain evidence="2">cv. AG2017</strain>
        <tissue evidence="1">Leaf</tissue>
    </source>
</reference>
<evidence type="ECO:0000313" key="2">
    <source>
        <dbReference type="Proteomes" id="UP000233551"/>
    </source>
</evidence>
<name>A0A2I0J8M8_PUNGR</name>
<keyword evidence="2" id="KW-1185">Reference proteome</keyword>
<sequence length="57" mass="6475">MDPEWSMRTLGRLYEEKVVSSHGPYGPWSGFLKMAQTFLPPKGLLRTAVAGSWRVHD</sequence>
<gene>
    <name evidence="1" type="ORF">CRG98_027016</name>
</gene>
<dbReference type="Proteomes" id="UP000233551">
    <property type="component" value="Unassembled WGS sequence"/>
</dbReference>
<proteinExistence type="predicted"/>
<accession>A0A2I0J8M8</accession>
<comment type="caution">
    <text evidence="1">The sequence shown here is derived from an EMBL/GenBank/DDBJ whole genome shotgun (WGS) entry which is preliminary data.</text>
</comment>
<evidence type="ECO:0000313" key="1">
    <source>
        <dbReference type="EMBL" id="PKI52588.1"/>
    </source>
</evidence>
<dbReference type="AlphaFoldDB" id="A0A2I0J8M8"/>
<dbReference type="EMBL" id="PGOL01001925">
    <property type="protein sequence ID" value="PKI52588.1"/>
    <property type="molecule type" value="Genomic_DNA"/>
</dbReference>